<feature type="compositionally biased region" description="Basic residues" evidence="1">
    <location>
        <begin position="137"/>
        <end position="147"/>
    </location>
</feature>
<dbReference type="Proteomes" id="UP000035642">
    <property type="component" value="Unassembled WGS sequence"/>
</dbReference>
<accession>A0A0K0DRC7</accession>
<dbReference type="AlphaFoldDB" id="A0A0K0DRC7"/>
<feature type="region of interest" description="Disordered" evidence="1">
    <location>
        <begin position="137"/>
        <end position="157"/>
    </location>
</feature>
<dbReference type="SUPFAM" id="SSF63748">
    <property type="entry name" value="Tudor/PWWP/MBT"/>
    <property type="match status" value="1"/>
</dbReference>
<dbReference type="Gene3D" id="2.30.30.140">
    <property type="match status" value="1"/>
</dbReference>
<reference evidence="3" key="2">
    <citation type="submission" date="2017-02" db="UniProtKB">
        <authorList>
            <consortium name="WormBaseParasite"/>
        </authorList>
    </citation>
    <scope>IDENTIFICATION</scope>
</reference>
<reference evidence="2" key="1">
    <citation type="submission" date="2012-09" db="EMBL/GenBank/DDBJ databases">
        <authorList>
            <person name="Martin A.A."/>
        </authorList>
    </citation>
    <scope>NUCLEOTIDE SEQUENCE</scope>
</reference>
<evidence type="ECO:0000313" key="2">
    <source>
        <dbReference type="Proteomes" id="UP000035642"/>
    </source>
</evidence>
<proteinExistence type="predicted"/>
<evidence type="ECO:0000313" key="3">
    <source>
        <dbReference type="WBParaSite" id="ACAC_0001431601-mRNA-1"/>
    </source>
</evidence>
<feature type="compositionally biased region" description="Basic and acidic residues" evidence="1">
    <location>
        <begin position="148"/>
        <end position="157"/>
    </location>
</feature>
<evidence type="ECO:0000256" key="1">
    <source>
        <dbReference type="SAM" id="MobiDB-lite"/>
    </source>
</evidence>
<dbReference type="WBParaSite" id="ACAC_0001431601-mRNA-1">
    <property type="protein sequence ID" value="ACAC_0001431601-mRNA-1"/>
    <property type="gene ID" value="ACAC_0001431601"/>
</dbReference>
<organism evidence="2 3">
    <name type="scientific">Angiostrongylus cantonensis</name>
    <name type="common">Rat lungworm</name>
    <dbReference type="NCBI Taxonomy" id="6313"/>
    <lineage>
        <taxon>Eukaryota</taxon>
        <taxon>Metazoa</taxon>
        <taxon>Ecdysozoa</taxon>
        <taxon>Nematoda</taxon>
        <taxon>Chromadorea</taxon>
        <taxon>Rhabditida</taxon>
        <taxon>Rhabditina</taxon>
        <taxon>Rhabditomorpha</taxon>
        <taxon>Strongyloidea</taxon>
        <taxon>Metastrongylidae</taxon>
        <taxon>Angiostrongylus</taxon>
    </lineage>
</organism>
<keyword evidence="2" id="KW-1185">Reference proteome</keyword>
<name>A0A0K0DRC7_ANGCA</name>
<dbReference type="CDD" id="cd05162">
    <property type="entry name" value="PWWP"/>
    <property type="match status" value="1"/>
</dbReference>
<sequence length="467" mass="53160">MNISFSSTATVFCQFRSGQVRSYSYPPLSFPKYSFCLRSAKESPRDRSDEQFYIFSSSPHIPDPSSVGDVIADTCTETNAGTENTAEILDDLAVANVKGYSTNQLPNSVPSSDVVINGKPMVVTQSPISSRLRPLTRSKRVRPKAGRRTGDRVTAEDQRTSLSMDGNFSTSKSVHICFEMNMLRYRMWSQAYKLIRTCPFINTPESGQLPQFIRYPPRSTNEVKIIQRDGKSYAQLSGNYEVAVALPVKAPNARNWKEFLVGDLVWCKWRSDEYWPGTVYHITDTAPIQVTVFWTNDKTQSTVEYANVDSFDMAFHLRFDARRTDQKYLRAVTTALLYLGKLGFWEAFLTKKLYEEIVRQAVKHNGVQVRRQKGEEMLQAMQASHFISLYDDSPLVSNAFSLTQRVVQDYLGSARYASRNHEPLFIRGTRPSFDDNHVFDIDPEIMGSNEIVSYIPCFDHEGLFSIL</sequence>
<protein>
    <submittedName>
        <fullName evidence="3">PWWP domain-containing protein</fullName>
    </submittedName>
</protein>